<keyword evidence="6" id="KW-0812">Transmembrane</keyword>
<organism evidence="7 8">
    <name type="scientific">Palleronia caenipelagi</name>
    <dbReference type="NCBI Taxonomy" id="2489174"/>
    <lineage>
        <taxon>Bacteria</taxon>
        <taxon>Pseudomonadati</taxon>
        <taxon>Pseudomonadota</taxon>
        <taxon>Alphaproteobacteria</taxon>
        <taxon>Rhodobacterales</taxon>
        <taxon>Roseobacteraceae</taxon>
        <taxon>Palleronia</taxon>
    </lineage>
</organism>
<keyword evidence="4" id="KW-0149">Chlorophyll biosynthesis</keyword>
<evidence type="ECO:0000256" key="3">
    <source>
        <dbReference type="ARBA" id="ARBA00022531"/>
    </source>
</evidence>
<keyword evidence="3" id="KW-0602">Photosynthesis</keyword>
<dbReference type="GO" id="GO:0030494">
    <property type="term" value="P:bacteriochlorophyll biosynthetic process"/>
    <property type="evidence" value="ECO:0007669"/>
    <property type="project" value="UniProtKB-KW"/>
</dbReference>
<dbReference type="InterPro" id="IPR008800">
    <property type="entry name" value="PufQ_cyt-su"/>
</dbReference>
<evidence type="ECO:0000256" key="5">
    <source>
        <dbReference type="ARBA" id="ARBA00023181"/>
    </source>
</evidence>
<dbReference type="AlphaFoldDB" id="A0A547Q7Q3"/>
<comment type="function">
    <text evidence="1">Required for bacteriochlorophyll biosynthesis. Directly involved in the assembly of both the B875 and B800-850 pigment-protein complexes.</text>
</comment>
<dbReference type="OrthoDB" id="7872505at2"/>
<feature type="transmembrane region" description="Helical" evidence="6">
    <location>
        <begin position="24"/>
        <end position="48"/>
    </location>
</feature>
<protein>
    <submittedName>
        <fullName evidence="7">Protein pufQ</fullName>
    </submittedName>
</protein>
<comment type="similarity">
    <text evidence="2">Belongs to the PufQ family.</text>
</comment>
<dbReference type="PIRSF" id="PIRSF005825">
    <property type="entry name" value="PufQ"/>
    <property type="match status" value="1"/>
</dbReference>
<comment type="caution">
    <text evidence="7">The sequence shown here is derived from an EMBL/GenBank/DDBJ whole genome shotgun (WGS) entry which is preliminary data.</text>
</comment>
<keyword evidence="6" id="KW-1133">Transmembrane helix</keyword>
<evidence type="ECO:0000256" key="2">
    <source>
        <dbReference type="ARBA" id="ARBA00009920"/>
    </source>
</evidence>
<dbReference type="Pfam" id="PF05398">
    <property type="entry name" value="PufQ"/>
    <property type="match status" value="1"/>
</dbReference>
<dbReference type="EMBL" id="VFSV01000006">
    <property type="protein sequence ID" value="TRD22393.1"/>
    <property type="molecule type" value="Genomic_DNA"/>
</dbReference>
<evidence type="ECO:0000256" key="1">
    <source>
        <dbReference type="ARBA" id="ARBA00003128"/>
    </source>
</evidence>
<evidence type="ECO:0000256" key="6">
    <source>
        <dbReference type="SAM" id="Phobius"/>
    </source>
</evidence>
<dbReference type="Proteomes" id="UP000318590">
    <property type="component" value="Unassembled WGS sequence"/>
</dbReference>
<reference evidence="7 8" key="1">
    <citation type="submission" date="2019-06" db="EMBL/GenBank/DDBJ databases">
        <title>Paenimaribius caenipelagi gen. nov., sp. nov., isolated from a tidal flat.</title>
        <authorList>
            <person name="Yoon J.-H."/>
        </authorList>
    </citation>
    <scope>NUCLEOTIDE SEQUENCE [LARGE SCALE GENOMIC DNA]</scope>
    <source>
        <strain evidence="7 8">JBTF-M29</strain>
    </source>
</reference>
<accession>A0A547Q7Q3</accession>
<gene>
    <name evidence="7" type="ORF">FEV53_04865</name>
</gene>
<keyword evidence="8" id="KW-1185">Reference proteome</keyword>
<name>A0A547Q7Q3_9RHOB</name>
<proteinExistence type="inferred from homology"/>
<dbReference type="RefSeq" id="WP_142833694.1">
    <property type="nucleotide sequence ID" value="NZ_VFSV01000006.1"/>
</dbReference>
<dbReference type="GO" id="GO:0015979">
    <property type="term" value="P:photosynthesis"/>
    <property type="evidence" value="ECO:0007669"/>
    <property type="project" value="UniProtKB-KW"/>
</dbReference>
<keyword evidence="5" id="KW-0077">Bacteriochlorophyll biosynthesis</keyword>
<evidence type="ECO:0000313" key="7">
    <source>
        <dbReference type="EMBL" id="TRD22393.1"/>
    </source>
</evidence>
<sequence>MTDISTSAHVAEPIHRAEGLRTEFLIYFAIIFLATLPLACLTWALRLLRSGHWPDRGPIARAWTQARIITPMIFSA</sequence>
<evidence type="ECO:0000256" key="4">
    <source>
        <dbReference type="ARBA" id="ARBA00023171"/>
    </source>
</evidence>
<keyword evidence="6" id="KW-0472">Membrane</keyword>
<evidence type="ECO:0000313" key="8">
    <source>
        <dbReference type="Proteomes" id="UP000318590"/>
    </source>
</evidence>